<dbReference type="EMBL" id="BJVA01000004">
    <property type="protein sequence ID" value="GEK95877.1"/>
    <property type="molecule type" value="Genomic_DNA"/>
</dbReference>
<evidence type="ECO:0000313" key="1">
    <source>
        <dbReference type="EMBL" id="GEK95877.1"/>
    </source>
</evidence>
<reference evidence="1 2" key="1">
    <citation type="submission" date="2019-07" db="EMBL/GenBank/DDBJ databases">
        <title>Whole genome shotgun sequence of Gluconobacter kanchanaburiensis NBRC 103587.</title>
        <authorList>
            <person name="Hosoyama A."/>
            <person name="Uohara A."/>
            <person name="Ohji S."/>
            <person name="Ichikawa N."/>
        </authorList>
    </citation>
    <scope>NUCLEOTIDE SEQUENCE [LARGE SCALE GENOMIC DNA]</scope>
    <source>
        <strain evidence="1 2">NBRC 103587</strain>
    </source>
</reference>
<keyword evidence="2" id="KW-1185">Reference proteome</keyword>
<proteinExistence type="predicted"/>
<sequence>MALSPESAGNSLGVSWWLEITDRLAPLSILDCGDSPAIARHALDCGIGLVVCRLSPAQRRALNTYEQYRNRILLFRPPSSRPSNLRERPDDRM</sequence>
<organism evidence="1 2">
    <name type="scientific">Gluconobacter kanchanaburiensis NBRC 103587</name>
    <dbReference type="NCBI Taxonomy" id="1307948"/>
    <lineage>
        <taxon>Bacteria</taxon>
        <taxon>Pseudomonadati</taxon>
        <taxon>Pseudomonadota</taxon>
        <taxon>Alphaproteobacteria</taxon>
        <taxon>Acetobacterales</taxon>
        <taxon>Acetobacteraceae</taxon>
        <taxon>Gluconobacter</taxon>
    </lineage>
</organism>
<comment type="caution">
    <text evidence="1">The sequence shown here is derived from an EMBL/GenBank/DDBJ whole genome shotgun (WGS) entry which is preliminary data.</text>
</comment>
<gene>
    <name evidence="1" type="ORF">GKA01_10740</name>
</gene>
<evidence type="ECO:0000313" key="2">
    <source>
        <dbReference type="Proteomes" id="UP000321079"/>
    </source>
</evidence>
<accession>A0A511BDJ0</accession>
<dbReference type="AlphaFoldDB" id="A0A511BDJ0"/>
<name>A0A511BDJ0_9PROT</name>
<dbReference type="RefSeq" id="WP_208653392.1">
    <property type="nucleotide sequence ID" value="NZ_BARK01000005.1"/>
</dbReference>
<dbReference type="Proteomes" id="UP000321079">
    <property type="component" value="Unassembled WGS sequence"/>
</dbReference>
<protein>
    <submittedName>
        <fullName evidence="1">Uncharacterized protein</fullName>
    </submittedName>
</protein>